<reference evidence="3 4" key="1">
    <citation type="submission" date="2019-05" db="EMBL/GenBank/DDBJ databases">
        <title>Another draft genome of Portunus trituberculatus and its Hox gene families provides insights of decapod evolution.</title>
        <authorList>
            <person name="Jeong J.-H."/>
            <person name="Song I."/>
            <person name="Kim S."/>
            <person name="Choi T."/>
            <person name="Kim D."/>
            <person name="Ryu S."/>
            <person name="Kim W."/>
        </authorList>
    </citation>
    <scope>NUCLEOTIDE SEQUENCE [LARGE SCALE GENOMIC DNA]</scope>
    <source>
        <tissue evidence="3">Muscle</tissue>
    </source>
</reference>
<evidence type="ECO:0000313" key="4">
    <source>
        <dbReference type="Proteomes" id="UP000324222"/>
    </source>
</evidence>
<feature type="chain" id="PRO_5022696180" evidence="2">
    <location>
        <begin position="22"/>
        <end position="208"/>
    </location>
</feature>
<evidence type="ECO:0000256" key="2">
    <source>
        <dbReference type="SAM" id="SignalP"/>
    </source>
</evidence>
<evidence type="ECO:0000256" key="1">
    <source>
        <dbReference type="SAM" id="Phobius"/>
    </source>
</evidence>
<keyword evidence="2" id="KW-0732">Signal</keyword>
<proteinExistence type="predicted"/>
<comment type="caution">
    <text evidence="3">The sequence shown here is derived from an EMBL/GenBank/DDBJ whole genome shotgun (WGS) entry which is preliminary data.</text>
</comment>
<protein>
    <submittedName>
        <fullName evidence="3">Uncharacterized protein</fullName>
    </submittedName>
</protein>
<name>A0A5B7FWL3_PORTR</name>
<sequence>MSWLPLLLCLSSALLIGSSWADQGVDYGNEITAEPEEDAAEGRLCTTCGKVATYSIDSHGSHSSHGTGGYGTHGSTTSLDSVDLSSLMGMSTIASSLLSKGSGLSFGMFALPILGVNIAILVILGILLYHVKKLTYYGDTGTGDVYHYAAYPAGHSTYQSYDSGYHRRSTEEGRGMESPSTFQVFTQMVFDAIEKYGEMETETETETK</sequence>
<accession>A0A5B7FWL3</accession>
<dbReference type="AlphaFoldDB" id="A0A5B7FWL3"/>
<evidence type="ECO:0000313" key="3">
    <source>
        <dbReference type="EMBL" id="MPC49308.1"/>
    </source>
</evidence>
<organism evidence="3 4">
    <name type="scientific">Portunus trituberculatus</name>
    <name type="common">Swimming crab</name>
    <name type="synonym">Neptunus trituberculatus</name>
    <dbReference type="NCBI Taxonomy" id="210409"/>
    <lineage>
        <taxon>Eukaryota</taxon>
        <taxon>Metazoa</taxon>
        <taxon>Ecdysozoa</taxon>
        <taxon>Arthropoda</taxon>
        <taxon>Crustacea</taxon>
        <taxon>Multicrustacea</taxon>
        <taxon>Malacostraca</taxon>
        <taxon>Eumalacostraca</taxon>
        <taxon>Eucarida</taxon>
        <taxon>Decapoda</taxon>
        <taxon>Pleocyemata</taxon>
        <taxon>Brachyura</taxon>
        <taxon>Eubrachyura</taxon>
        <taxon>Portunoidea</taxon>
        <taxon>Portunidae</taxon>
        <taxon>Portuninae</taxon>
        <taxon>Portunus</taxon>
    </lineage>
</organism>
<dbReference type="OrthoDB" id="6382488at2759"/>
<feature type="signal peptide" evidence="2">
    <location>
        <begin position="1"/>
        <end position="21"/>
    </location>
</feature>
<dbReference type="Proteomes" id="UP000324222">
    <property type="component" value="Unassembled WGS sequence"/>
</dbReference>
<gene>
    <name evidence="3" type="ORF">E2C01_043106</name>
</gene>
<keyword evidence="1" id="KW-1133">Transmembrane helix</keyword>
<keyword evidence="1" id="KW-0812">Transmembrane</keyword>
<dbReference type="EMBL" id="VSRR010008790">
    <property type="protein sequence ID" value="MPC49308.1"/>
    <property type="molecule type" value="Genomic_DNA"/>
</dbReference>
<keyword evidence="1" id="KW-0472">Membrane</keyword>
<keyword evidence="4" id="KW-1185">Reference proteome</keyword>
<feature type="transmembrane region" description="Helical" evidence="1">
    <location>
        <begin position="106"/>
        <end position="129"/>
    </location>
</feature>